<feature type="region of interest" description="Disordered" evidence="1">
    <location>
        <begin position="16"/>
        <end position="36"/>
    </location>
</feature>
<dbReference type="Proteomes" id="UP001066276">
    <property type="component" value="Chromosome 5"/>
</dbReference>
<evidence type="ECO:0000256" key="1">
    <source>
        <dbReference type="SAM" id="MobiDB-lite"/>
    </source>
</evidence>
<proteinExistence type="predicted"/>
<reference evidence="2" key="1">
    <citation type="journal article" date="2022" name="bioRxiv">
        <title>Sequencing and chromosome-scale assembly of the giantPleurodeles waltlgenome.</title>
        <authorList>
            <person name="Brown T."/>
            <person name="Elewa A."/>
            <person name="Iarovenko S."/>
            <person name="Subramanian E."/>
            <person name="Araus A.J."/>
            <person name="Petzold A."/>
            <person name="Susuki M."/>
            <person name="Suzuki K.-i.T."/>
            <person name="Hayashi T."/>
            <person name="Toyoda A."/>
            <person name="Oliveira C."/>
            <person name="Osipova E."/>
            <person name="Leigh N.D."/>
            <person name="Simon A."/>
            <person name="Yun M.H."/>
        </authorList>
    </citation>
    <scope>NUCLEOTIDE SEQUENCE</scope>
    <source>
        <strain evidence="2">20211129_DDA</strain>
        <tissue evidence="2">Liver</tissue>
    </source>
</reference>
<dbReference type="EMBL" id="JANPWB010000009">
    <property type="protein sequence ID" value="KAJ1150889.1"/>
    <property type="molecule type" value="Genomic_DNA"/>
</dbReference>
<organism evidence="2 3">
    <name type="scientific">Pleurodeles waltl</name>
    <name type="common">Iberian ribbed newt</name>
    <dbReference type="NCBI Taxonomy" id="8319"/>
    <lineage>
        <taxon>Eukaryota</taxon>
        <taxon>Metazoa</taxon>
        <taxon>Chordata</taxon>
        <taxon>Craniata</taxon>
        <taxon>Vertebrata</taxon>
        <taxon>Euteleostomi</taxon>
        <taxon>Amphibia</taxon>
        <taxon>Batrachia</taxon>
        <taxon>Caudata</taxon>
        <taxon>Salamandroidea</taxon>
        <taxon>Salamandridae</taxon>
        <taxon>Pleurodelinae</taxon>
        <taxon>Pleurodeles</taxon>
    </lineage>
</organism>
<accession>A0AAV7RI42</accession>
<gene>
    <name evidence="2" type="ORF">NDU88_003676</name>
</gene>
<dbReference type="AlphaFoldDB" id="A0AAV7RI42"/>
<protein>
    <submittedName>
        <fullName evidence="2">Uncharacterized protein</fullName>
    </submittedName>
</protein>
<name>A0AAV7RI42_PLEWA</name>
<keyword evidence="3" id="KW-1185">Reference proteome</keyword>
<evidence type="ECO:0000313" key="3">
    <source>
        <dbReference type="Proteomes" id="UP001066276"/>
    </source>
</evidence>
<sequence length="93" mass="9689">MPLGHNQAHTLAIRAQEEVSLRSPEGSPFQPQMGVTGNMSRTCLGREGLHGLVAVMIGRSSPVRECCGGPGNCHSGEVRAGEPVGVPCSVRVV</sequence>
<evidence type="ECO:0000313" key="2">
    <source>
        <dbReference type="EMBL" id="KAJ1150889.1"/>
    </source>
</evidence>
<comment type="caution">
    <text evidence="2">The sequence shown here is derived from an EMBL/GenBank/DDBJ whole genome shotgun (WGS) entry which is preliminary data.</text>
</comment>